<name>A0A401H9E8_AERPX</name>
<proteinExistence type="predicted"/>
<sequence length="157" mass="16469">MSFDRTVDSRVGPLDSTTRAFLFSDLLSSVDIFVASVTASMVSSDERLLSVALTELEYLLGETAHLRDIEGSLEVVGGAKAGIYQILASLGPEGLRTLLASSIEALEGYGSPEPSLAAELARLAGWRVDPGRLEHVTAASAVLLTVAAAFLKEVSSS</sequence>
<accession>A0A401H9E8</accession>
<dbReference type="RefSeq" id="WP_131160002.1">
    <property type="nucleotide sequence ID" value="NZ_BDMD01000037.1"/>
</dbReference>
<comment type="caution">
    <text evidence="1">The sequence shown here is derived from an EMBL/GenBank/DDBJ whole genome shotgun (WGS) entry which is preliminary data.</text>
</comment>
<dbReference type="EMBL" id="BDMD01000037">
    <property type="protein sequence ID" value="GBF08988.1"/>
    <property type="molecule type" value="Genomic_DNA"/>
</dbReference>
<dbReference type="OrthoDB" id="374904at2157"/>
<dbReference type="Proteomes" id="UP000291213">
    <property type="component" value="Unassembled WGS sequence"/>
</dbReference>
<reference evidence="1 2" key="1">
    <citation type="submission" date="2017-02" db="EMBL/GenBank/DDBJ databases">
        <title>isolation and characterization of a novel temperate virus Aeropyrum globular virus 1 infecting hyperthermophilic archaeon Aeropyrum.</title>
        <authorList>
            <person name="Yumiya M."/>
            <person name="Yoshida T."/>
            <person name="Sako Y."/>
        </authorList>
    </citation>
    <scope>NUCLEOTIDE SEQUENCE [LARGE SCALE GENOMIC DNA]</scope>
    <source>
        <strain evidence="1 2">YK1-12-2013</strain>
    </source>
</reference>
<protein>
    <submittedName>
        <fullName evidence="1">Uncharacterized protein</fullName>
    </submittedName>
</protein>
<gene>
    <name evidence="1" type="ORF">apy_07130</name>
</gene>
<organism evidence="1 2">
    <name type="scientific">Aeropyrum pernix</name>
    <dbReference type="NCBI Taxonomy" id="56636"/>
    <lineage>
        <taxon>Archaea</taxon>
        <taxon>Thermoproteota</taxon>
        <taxon>Thermoprotei</taxon>
        <taxon>Desulfurococcales</taxon>
        <taxon>Desulfurococcaceae</taxon>
        <taxon>Aeropyrum</taxon>
    </lineage>
</organism>
<evidence type="ECO:0000313" key="1">
    <source>
        <dbReference type="EMBL" id="GBF08988.1"/>
    </source>
</evidence>
<dbReference type="AlphaFoldDB" id="A0A401H9E8"/>
<evidence type="ECO:0000313" key="2">
    <source>
        <dbReference type="Proteomes" id="UP000291213"/>
    </source>
</evidence>